<dbReference type="Proteomes" id="UP000729402">
    <property type="component" value="Unassembled WGS sequence"/>
</dbReference>
<sequence>MRLAELQAHIPLHGARAAAASALIASSSTIGQRRGHVWLRSSRVFCMVLGAAASLHFFKAQVLGDIIPMVIGNMKSRLWFEGRDSLAEDQMPCPRGIGESQDGEA</sequence>
<evidence type="ECO:0000313" key="1">
    <source>
        <dbReference type="EMBL" id="KAG8088656.1"/>
    </source>
</evidence>
<reference evidence="1" key="2">
    <citation type="submission" date="2021-02" db="EMBL/GenBank/DDBJ databases">
        <authorList>
            <person name="Kimball J.A."/>
            <person name="Haas M.W."/>
            <person name="Macchietto M."/>
            <person name="Kono T."/>
            <person name="Duquette J."/>
            <person name="Shao M."/>
        </authorList>
    </citation>
    <scope>NUCLEOTIDE SEQUENCE</scope>
    <source>
        <tissue evidence="1">Fresh leaf tissue</tissue>
    </source>
</reference>
<organism evidence="1 2">
    <name type="scientific">Zizania palustris</name>
    <name type="common">Northern wild rice</name>
    <dbReference type="NCBI Taxonomy" id="103762"/>
    <lineage>
        <taxon>Eukaryota</taxon>
        <taxon>Viridiplantae</taxon>
        <taxon>Streptophyta</taxon>
        <taxon>Embryophyta</taxon>
        <taxon>Tracheophyta</taxon>
        <taxon>Spermatophyta</taxon>
        <taxon>Magnoliopsida</taxon>
        <taxon>Liliopsida</taxon>
        <taxon>Poales</taxon>
        <taxon>Poaceae</taxon>
        <taxon>BOP clade</taxon>
        <taxon>Oryzoideae</taxon>
        <taxon>Oryzeae</taxon>
        <taxon>Zizaniinae</taxon>
        <taxon>Zizania</taxon>
    </lineage>
</organism>
<dbReference type="AlphaFoldDB" id="A0A8J5WFM5"/>
<proteinExistence type="predicted"/>
<gene>
    <name evidence="1" type="ORF">GUJ93_ZPchr0010g8387</name>
</gene>
<reference evidence="1" key="1">
    <citation type="journal article" date="2021" name="bioRxiv">
        <title>Whole Genome Assembly and Annotation of Northern Wild Rice, Zizania palustris L., Supports a Whole Genome Duplication in the Zizania Genus.</title>
        <authorList>
            <person name="Haas M."/>
            <person name="Kono T."/>
            <person name="Macchietto M."/>
            <person name="Millas R."/>
            <person name="McGilp L."/>
            <person name="Shao M."/>
            <person name="Duquette J."/>
            <person name="Hirsch C.N."/>
            <person name="Kimball J."/>
        </authorList>
    </citation>
    <scope>NUCLEOTIDE SEQUENCE</scope>
    <source>
        <tissue evidence="1">Fresh leaf tissue</tissue>
    </source>
</reference>
<dbReference type="EMBL" id="JAAALK010000082">
    <property type="protein sequence ID" value="KAG8088656.1"/>
    <property type="molecule type" value="Genomic_DNA"/>
</dbReference>
<accession>A0A8J5WFM5</accession>
<evidence type="ECO:0000313" key="2">
    <source>
        <dbReference type="Proteomes" id="UP000729402"/>
    </source>
</evidence>
<keyword evidence="2" id="KW-1185">Reference proteome</keyword>
<comment type="caution">
    <text evidence="1">The sequence shown here is derived from an EMBL/GenBank/DDBJ whole genome shotgun (WGS) entry which is preliminary data.</text>
</comment>
<name>A0A8J5WFM5_ZIZPA</name>
<protein>
    <submittedName>
        <fullName evidence="1">Uncharacterized protein</fullName>
    </submittedName>
</protein>